<reference evidence="2 3" key="1">
    <citation type="submission" date="2021-11" db="EMBL/GenBank/DDBJ databases">
        <title>Black yeast isolated from Biological Soil Crust.</title>
        <authorList>
            <person name="Kurbessoian T."/>
        </authorList>
    </citation>
    <scope>NUCLEOTIDE SEQUENCE [LARGE SCALE GENOMIC DNA]</scope>
    <source>
        <strain evidence="2 3">CCFEE 5522</strain>
    </source>
</reference>
<organism evidence="2 3">
    <name type="scientific">Oleoguttula mirabilis</name>
    <dbReference type="NCBI Taxonomy" id="1507867"/>
    <lineage>
        <taxon>Eukaryota</taxon>
        <taxon>Fungi</taxon>
        <taxon>Dikarya</taxon>
        <taxon>Ascomycota</taxon>
        <taxon>Pezizomycotina</taxon>
        <taxon>Dothideomycetes</taxon>
        <taxon>Dothideomycetidae</taxon>
        <taxon>Mycosphaerellales</taxon>
        <taxon>Teratosphaeriaceae</taxon>
        <taxon>Oleoguttula</taxon>
    </lineage>
</organism>
<evidence type="ECO:0000313" key="3">
    <source>
        <dbReference type="Proteomes" id="UP001324427"/>
    </source>
</evidence>
<comment type="caution">
    <text evidence="2">The sequence shown here is derived from an EMBL/GenBank/DDBJ whole genome shotgun (WGS) entry which is preliminary data.</text>
</comment>
<dbReference type="Proteomes" id="UP001324427">
    <property type="component" value="Unassembled WGS sequence"/>
</dbReference>
<name>A0AAV9JFS3_9PEZI</name>
<evidence type="ECO:0000256" key="1">
    <source>
        <dbReference type="SAM" id="MobiDB-lite"/>
    </source>
</evidence>
<gene>
    <name evidence="2" type="ORF">LTR36_004796</name>
</gene>
<protein>
    <submittedName>
        <fullName evidence="2">Uncharacterized protein</fullName>
    </submittedName>
</protein>
<feature type="compositionally biased region" description="Acidic residues" evidence="1">
    <location>
        <begin position="155"/>
        <end position="165"/>
    </location>
</feature>
<feature type="region of interest" description="Disordered" evidence="1">
    <location>
        <begin position="119"/>
        <end position="169"/>
    </location>
</feature>
<evidence type="ECO:0000313" key="2">
    <source>
        <dbReference type="EMBL" id="KAK4543763.1"/>
    </source>
</evidence>
<proteinExistence type="predicted"/>
<accession>A0AAV9JFS3</accession>
<dbReference type="AlphaFoldDB" id="A0AAV9JFS3"/>
<sequence length="519" mass="59487">MATTVPTYALPLDSDDLDAHRWIAPQPGQTAEQRRQAECEAQPTIGQCLRAPDGRRRGRPPVPIPDGRPPNSFDDCLDLRQGDLAGGRVGFWDYDRDAIEQENTFEEPEDFDQVEELHRTASPWPEDPRSIEGMFSGSLSQDVRSSTNEAYQTDDQYESDGEDDGPTLHSSNLRAVARRLLGLPADIRLDVARRVTSGQTGWFAALRHAEERFGWLETGGEGLFAAEGRATGLRDYEVREVARRLYNLPHHWRERVLQRVDGGDMGWTEALDMAVEHAWWDRLTPRKQDVFRRVRLIEELVRETMELERSKKDSLSLEFKHMVFDAWDEMDDPLHEYFRPLIEEEGQEIAFTEDGRPILAPFSYWWFAITEIDESGFEEGGLLHKVHGYAMLKVINYKRMRRAEELYKQAFKWIDSVGDLEIETEGLERRGDFWHIHILLWQGWEALLFDPTDIGLAEASNMTTDQLQMVITEGRTVEETEREIRAAAEAAEAAAEPAVGWGAEVPEYGQPVEASSVRW</sequence>
<keyword evidence="3" id="KW-1185">Reference proteome</keyword>
<dbReference type="EMBL" id="JAVFHQ010000029">
    <property type="protein sequence ID" value="KAK4543763.1"/>
    <property type="molecule type" value="Genomic_DNA"/>
</dbReference>
<feature type="compositionally biased region" description="Polar residues" evidence="1">
    <location>
        <begin position="137"/>
        <end position="154"/>
    </location>
</feature>
<feature type="region of interest" description="Disordered" evidence="1">
    <location>
        <begin position="25"/>
        <end position="72"/>
    </location>
</feature>